<sequence>MNLLYIFCFLILLFTGHSLSYPLCTNSSISIFSFVSLCVLFCSSVDESMCFDGKNAIFGTAIAPQPIKGLCLEKVGHGSYINMIPDPNVSNRVFVSNQEGKIWLVTMPEAESTEILKMDESKPFLDLTNQVLLDPESGLMGIACHPNFGRNGRFFVSFVCDKLRHEGCQGRCSCNTDVNCNPSKILPENGIEPCRYHYVVAEYTANGTASERYLEKSANAVEVRRIFTMGLQYTGAHAGQILFGPADGHLYLITGDGSQGLHSANLAQNKRSLLGKILRIDIDNMLGLYGNYSIPNDNPYTSDNELAPEVWALGFKNPWRCSFDSKRPSYFMCGDAGQDGYEEVDIVTKGGNYGWPIYEGPYVLHPPNTSSSSATSTFIFPVSGYNHSAVDNNSGSASIIGGYFYRSMTDPCLYGRYLFSDVYQIAIWAATEVPTNSGNFTAESIPFSCASDSPIKCSPKAGSDLPDLGYIYSLAEDNLKDVYILTSTGVYRVTNPSRCSYQRGAIFSSAPASIKAAPILSFLSFSFFFLTLICAVKS</sequence>
<name>A0AAF0WSX8_DAUCS</name>
<keyword evidence="5" id="KW-0634">PQQ</keyword>
<feature type="signal peptide" evidence="12">
    <location>
        <begin position="1"/>
        <end position="20"/>
    </location>
</feature>
<dbReference type="PANTHER" id="PTHR19328:SF70">
    <property type="entry name" value="PROTEIN, PUTATIVE-RELATED"/>
    <property type="match status" value="1"/>
</dbReference>
<dbReference type="SUPFAM" id="SSF50952">
    <property type="entry name" value="Soluble quinoprotein glucose dehydrogenase"/>
    <property type="match status" value="1"/>
</dbReference>
<evidence type="ECO:0000256" key="1">
    <source>
        <dbReference type="ARBA" id="ARBA00001931"/>
    </source>
</evidence>
<keyword evidence="11" id="KW-0812">Transmembrane</keyword>
<evidence type="ECO:0000256" key="3">
    <source>
        <dbReference type="ARBA" id="ARBA00022475"/>
    </source>
</evidence>
<keyword evidence="3" id="KW-1003">Cell membrane</keyword>
<dbReference type="GO" id="GO:0016491">
    <property type="term" value="F:oxidoreductase activity"/>
    <property type="evidence" value="ECO:0007669"/>
    <property type="project" value="UniProtKB-KW"/>
</dbReference>
<feature type="chain" id="PRO_5042010415" description="Glucose/Sorbosone dehydrogenase domain-containing protein" evidence="12">
    <location>
        <begin position="21"/>
        <end position="538"/>
    </location>
</feature>
<keyword evidence="9" id="KW-0449">Lipoprotein</keyword>
<dbReference type="EMBL" id="CP093346">
    <property type="protein sequence ID" value="WOG95187.1"/>
    <property type="molecule type" value="Genomic_DNA"/>
</dbReference>
<dbReference type="Proteomes" id="UP000077755">
    <property type="component" value="Chromosome 4"/>
</dbReference>
<keyword evidence="8" id="KW-0325">Glycoprotein</keyword>
<feature type="transmembrane region" description="Helical" evidence="11">
    <location>
        <begin position="516"/>
        <end position="536"/>
    </location>
</feature>
<reference evidence="14" key="1">
    <citation type="journal article" date="2016" name="Nat. Genet.">
        <title>A high-quality carrot genome assembly provides new insights into carotenoid accumulation and asterid genome evolution.</title>
        <authorList>
            <person name="Iorizzo M."/>
            <person name="Ellison S."/>
            <person name="Senalik D."/>
            <person name="Zeng P."/>
            <person name="Satapoomin P."/>
            <person name="Huang J."/>
            <person name="Bowman M."/>
            <person name="Iovene M."/>
            <person name="Sanseverino W."/>
            <person name="Cavagnaro P."/>
            <person name="Yildiz M."/>
            <person name="Macko-Podgorni A."/>
            <person name="Moranska E."/>
            <person name="Grzebelus E."/>
            <person name="Grzebelus D."/>
            <person name="Ashrafi H."/>
            <person name="Zheng Z."/>
            <person name="Cheng S."/>
            <person name="Spooner D."/>
            <person name="Van Deynze A."/>
            <person name="Simon P."/>
        </authorList>
    </citation>
    <scope>NUCLEOTIDE SEQUENCE</scope>
    <source>
        <tissue evidence="14">Leaf</tissue>
    </source>
</reference>
<organism evidence="14 15">
    <name type="scientific">Daucus carota subsp. sativus</name>
    <name type="common">Carrot</name>
    <dbReference type="NCBI Taxonomy" id="79200"/>
    <lineage>
        <taxon>Eukaryota</taxon>
        <taxon>Viridiplantae</taxon>
        <taxon>Streptophyta</taxon>
        <taxon>Embryophyta</taxon>
        <taxon>Tracheophyta</taxon>
        <taxon>Spermatophyta</taxon>
        <taxon>Magnoliopsida</taxon>
        <taxon>eudicotyledons</taxon>
        <taxon>Gunneridae</taxon>
        <taxon>Pentapetalae</taxon>
        <taxon>asterids</taxon>
        <taxon>campanulids</taxon>
        <taxon>Apiales</taxon>
        <taxon>Apiaceae</taxon>
        <taxon>Apioideae</taxon>
        <taxon>Scandiceae</taxon>
        <taxon>Daucinae</taxon>
        <taxon>Daucus</taxon>
        <taxon>Daucus sect. Daucus</taxon>
    </lineage>
</organism>
<dbReference type="InterPro" id="IPR012938">
    <property type="entry name" value="Glc/Sorbosone_DH"/>
</dbReference>
<keyword evidence="11" id="KW-1133">Transmembrane helix</keyword>
<accession>A0AAF0WSX8</accession>
<evidence type="ECO:0000256" key="4">
    <source>
        <dbReference type="ARBA" id="ARBA00022729"/>
    </source>
</evidence>
<keyword evidence="7 11" id="KW-0472">Membrane</keyword>
<feature type="domain" description="Glucose/Sorbosone dehydrogenase" evidence="13">
    <location>
        <begin position="91"/>
        <end position="388"/>
    </location>
</feature>
<evidence type="ECO:0000256" key="12">
    <source>
        <dbReference type="SAM" id="SignalP"/>
    </source>
</evidence>
<evidence type="ECO:0000313" key="14">
    <source>
        <dbReference type="EMBL" id="WOG95187.1"/>
    </source>
</evidence>
<keyword evidence="15" id="KW-1185">Reference proteome</keyword>
<dbReference type="InterPro" id="IPR011041">
    <property type="entry name" value="Quinoprot_gluc/sorb_DH_b-prop"/>
</dbReference>
<keyword evidence="6" id="KW-0560">Oxidoreductase</keyword>
<evidence type="ECO:0000256" key="6">
    <source>
        <dbReference type="ARBA" id="ARBA00023002"/>
    </source>
</evidence>
<dbReference type="PANTHER" id="PTHR19328">
    <property type="entry name" value="HEDGEHOG-INTERACTING PROTEIN"/>
    <property type="match status" value="1"/>
</dbReference>
<gene>
    <name evidence="14" type="ORF">DCAR_0414493</name>
</gene>
<evidence type="ECO:0000313" key="15">
    <source>
        <dbReference type="Proteomes" id="UP000077755"/>
    </source>
</evidence>
<comment type="similarity">
    <text evidence="10">Belongs to the PQQ oxidoreductase GdhB family.</text>
</comment>
<dbReference type="Pfam" id="PF07995">
    <property type="entry name" value="GSDH"/>
    <property type="match status" value="1"/>
</dbReference>
<comment type="cofactor">
    <cofactor evidence="1">
        <name>pyrroloquinoline quinone</name>
        <dbReference type="ChEBI" id="CHEBI:58442"/>
    </cofactor>
</comment>
<dbReference type="FunFam" id="2.120.10.30:FF:000067">
    <property type="entry name" value="HHIP-like 1"/>
    <property type="match status" value="1"/>
</dbReference>
<reference evidence="14" key="2">
    <citation type="submission" date="2022-03" db="EMBL/GenBank/DDBJ databases">
        <title>Draft title - Genomic analysis of global carrot germplasm unveils the trajectory of domestication and the origin of high carotenoid orange carrot.</title>
        <authorList>
            <person name="Iorizzo M."/>
            <person name="Ellison S."/>
            <person name="Senalik D."/>
            <person name="Macko-Podgorni A."/>
            <person name="Grzebelus D."/>
            <person name="Bostan H."/>
            <person name="Rolling W."/>
            <person name="Curaba J."/>
            <person name="Simon P."/>
        </authorList>
    </citation>
    <scope>NUCLEOTIDE SEQUENCE</scope>
    <source>
        <tissue evidence="14">Leaf</tissue>
    </source>
</reference>
<dbReference type="InterPro" id="IPR011042">
    <property type="entry name" value="6-blade_b-propeller_TolB-like"/>
</dbReference>
<keyword evidence="4 12" id="KW-0732">Signal</keyword>
<evidence type="ECO:0000256" key="5">
    <source>
        <dbReference type="ARBA" id="ARBA00022891"/>
    </source>
</evidence>
<evidence type="ECO:0000256" key="2">
    <source>
        <dbReference type="ARBA" id="ARBA00004193"/>
    </source>
</evidence>
<proteinExistence type="inferred from homology"/>
<dbReference type="AlphaFoldDB" id="A0AAF0WSX8"/>
<dbReference type="Gene3D" id="2.120.10.30">
    <property type="entry name" value="TolB, C-terminal domain"/>
    <property type="match status" value="1"/>
</dbReference>
<protein>
    <recommendedName>
        <fullName evidence="13">Glucose/Sorbosone dehydrogenase domain-containing protein</fullName>
    </recommendedName>
</protein>
<evidence type="ECO:0000256" key="7">
    <source>
        <dbReference type="ARBA" id="ARBA00023136"/>
    </source>
</evidence>
<evidence type="ECO:0000256" key="10">
    <source>
        <dbReference type="ARBA" id="ARBA00061483"/>
    </source>
</evidence>
<comment type="subcellular location">
    <subcellularLocation>
        <location evidence="2">Cell membrane</location>
        <topology evidence="2">Lipid-anchor</topology>
    </subcellularLocation>
</comment>
<evidence type="ECO:0000256" key="11">
    <source>
        <dbReference type="SAM" id="Phobius"/>
    </source>
</evidence>
<dbReference type="GO" id="GO:0005886">
    <property type="term" value="C:plasma membrane"/>
    <property type="evidence" value="ECO:0007669"/>
    <property type="project" value="UniProtKB-SubCell"/>
</dbReference>
<evidence type="ECO:0000256" key="8">
    <source>
        <dbReference type="ARBA" id="ARBA00023180"/>
    </source>
</evidence>
<evidence type="ECO:0000259" key="13">
    <source>
        <dbReference type="Pfam" id="PF07995"/>
    </source>
</evidence>
<evidence type="ECO:0000256" key="9">
    <source>
        <dbReference type="ARBA" id="ARBA00023288"/>
    </source>
</evidence>